<keyword evidence="3" id="KW-1185">Reference proteome</keyword>
<feature type="transmembrane region" description="Helical" evidence="1">
    <location>
        <begin position="7"/>
        <end position="27"/>
    </location>
</feature>
<protein>
    <recommendedName>
        <fullName evidence="4">DUF3887 domain-containing protein</fullName>
    </recommendedName>
</protein>
<dbReference type="RefSeq" id="WP_218103755.1">
    <property type="nucleotide sequence ID" value="NZ_VDCQ01000007.1"/>
</dbReference>
<evidence type="ECO:0000313" key="3">
    <source>
        <dbReference type="Proteomes" id="UP000307943"/>
    </source>
</evidence>
<dbReference type="AlphaFoldDB" id="A0A5C4TEF2"/>
<organism evidence="2 3">
    <name type="scientific">Paenibacillus hemerocallicola</name>
    <dbReference type="NCBI Taxonomy" id="1172614"/>
    <lineage>
        <taxon>Bacteria</taxon>
        <taxon>Bacillati</taxon>
        <taxon>Bacillota</taxon>
        <taxon>Bacilli</taxon>
        <taxon>Bacillales</taxon>
        <taxon>Paenibacillaceae</taxon>
        <taxon>Paenibacillus</taxon>
    </lineage>
</organism>
<keyword evidence="1" id="KW-0472">Membrane</keyword>
<evidence type="ECO:0008006" key="4">
    <source>
        <dbReference type="Google" id="ProtNLM"/>
    </source>
</evidence>
<gene>
    <name evidence="2" type="ORF">FE784_07400</name>
</gene>
<reference evidence="2 3" key="1">
    <citation type="submission" date="2019-05" db="EMBL/GenBank/DDBJ databases">
        <title>We sequenced the genome of Paenibacillus hemerocallicola KCTC 33185 for further insight into its adaptation and study the phylogeny of Paenibacillus.</title>
        <authorList>
            <person name="Narsing Rao M.P."/>
        </authorList>
    </citation>
    <scope>NUCLEOTIDE SEQUENCE [LARGE SCALE GENOMIC DNA]</scope>
    <source>
        <strain evidence="2 3">KCTC 33185</strain>
    </source>
</reference>
<evidence type="ECO:0000313" key="2">
    <source>
        <dbReference type="EMBL" id="TNJ67016.1"/>
    </source>
</evidence>
<evidence type="ECO:0000256" key="1">
    <source>
        <dbReference type="SAM" id="Phobius"/>
    </source>
</evidence>
<dbReference type="EMBL" id="VDCQ01000007">
    <property type="protein sequence ID" value="TNJ67016.1"/>
    <property type="molecule type" value="Genomic_DNA"/>
</dbReference>
<accession>A0A5C4TEF2</accession>
<comment type="caution">
    <text evidence="2">The sequence shown here is derived from an EMBL/GenBank/DDBJ whole genome shotgun (WGS) entry which is preliminary data.</text>
</comment>
<proteinExistence type="predicted"/>
<name>A0A5C4TEF2_9BACL</name>
<keyword evidence="1" id="KW-1133">Transmembrane helix</keyword>
<keyword evidence="1" id="KW-0812">Transmembrane</keyword>
<sequence>MKRFWKAGRIILLSLLLSYLAVLLVYYGRVMLNQKSVEKKVGAFLKAVQERHVQEAVERYGGAIDMESMRVLLQEEGSRLLSYSRVKAEFDDGCVCGGHVDLTFEVNGKPLNVSAIFTLGPGNKPRQVCALTPSGTERGSIPALSGWNRTICGGDSF</sequence>
<dbReference type="Proteomes" id="UP000307943">
    <property type="component" value="Unassembled WGS sequence"/>
</dbReference>